<feature type="domain" description="Solute-binding protein family 3/N-terminal" evidence="4">
    <location>
        <begin position="39"/>
        <end position="270"/>
    </location>
</feature>
<evidence type="ECO:0000313" key="5">
    <source>
        <dbReference type="EMBL" id="MBB4905052.1"/>
    </source>
</evidence>
<dbReference type="InterPro" id="IPR001638">
    <property type="entry name" value="Solute-binding_3/MltF_N"/>
</dbReference>
<evidence type="ECO:0000256" key="1">
    <source>
        <dbReference type="ARBA" id="ARBA00004418"/>
    </source>
</evidence>
<evidence type="ECO:0000313" key="6">
    <source>
        <dbReference type="Proteomes" id="UP000520767"/>
    </source>
</evidence>
<dbReference type="PANTHER" id="PTHR30024:SF47">
    <property type="entry name" value="TAURINE-BINDING PERIPLASMIC PROTEIN"/>
    <property type="match status" value="1"/>
</dbReference>
<dbReference type="RefSeq" id="WP_225943931.1">
    <property type="nucleotide sequence ID" value="NZ_JACHJQ010000001.1"/>
</dbReference>
<comment type="subcellular location">
    <subcellularLocation>
        <location evidence="1">Periplasm</location>
    </subcellularLocation>
</comment>
<comment type="caution">
    <text evidence="5">The sequence shown here is derived from an EMBL/GenBank/DDBJ whole genome shotgun (WGS) entry which is preliminary data.</text>
</comment>
<accession>A0A7W7VCI0</accession>
<protein>
    <submittedName>
        <fullName evidence="5">NitT/TauT family transport system substrate-binding protein</fullName>
    </submittedName>
</protein>
<dbReference type="GO" id="GO:0042597">
    <property type="term" value="C:periplasmic space"/>
    <property type="evidence" value="ECO:0007669"/>
    <property type="project" value="UniProtKB-SubCell"/>
</dbReference>
<evidence type="ECO:0000256" key="2">
    <source>
        <dbReference type="ARBA" id="ARBA00010742"/>
    </source>
</evidence>
<dbReference type="EMBL" id="JACHJQ010000001">
    <property type="protein sequence ID" value="MBB4905052.1"/>
    <property type="molecule type" value="Genomic_DNA"/>
</dbReference>
<evidence type="ECO:0000256" key="3">
    <source>
        <dbReference type="ARBA" id="ARBA00022729"/>
    </source>
</evidence>
<dbReference type="AlphaFoldDB" id="A0A7W7VCI0"/>
<organism evidence="5 6">
    <name type="scientific">Actinophytocola algeriensis</name>
    <dbReference type="NCBI Taxonomy" id="1768010"/>
    <lineage>
        <taxon>Bacteria</taxon>
        <taxon>Bacillati</taxon>
        <taxon>Actinomycetota</taxon>
        <taxon>Actinomycetes</taxon>
        <taxon>Pseudonocardiales</taxon>
        <taxon>Pseudonocardiaceae</taxon>
    </lineage>
</organism>
<dbReference type="SMART" id="SM00062">
    <property type="entry name" value="PBPb"/>
    <property type="match status" value="1"/>
</dbReference>
<comment type="similarity">
    <text evidence="2">Belongs to the bacterial solute-binding protein SsuA/TauA family.</text>
</comment>
<name>A0A7W7VCI0_9PSEU</name>
<dbReference type="CDD" id="cd01008">
    <property type="entry name" value="PBP2_NrtA_SsuA_CpmA_like"/>
    <property type="match status" value="1"/>
</dbReference>
<keyword evidence="3" id="KW-0732">Signal</keyword>
<sequence>MVATALTLVTALSGCSLLGGSDEESEPQSGGNGKLETTTLNISIMKTTDLAPFHLAMQEGFFEDEGLEVKFVDAPSGGESVNKLISGEADISYSSYTPFFLAESRKAGQAKGGVKIVADAASAGPNSCMVVALPNSSVKTVQDMAGKRVAVTATGTISDLLTMSTLKTKGVDYKSIQWVKTPFPATADALKAGNVDAAFVTEPFLSQTQTVAGALPIFDTATGPTADMPVAGWGSTGDFVKKNPNTIAAFQRAMQKGTDLALSDRTLVEPLLVKFSGVDENIAKVATLLTFQSKLDATRIQRVPDLMKDFAVITEELDVSKMIVPTAPLT</sequence>
<dbReference type="Gene3D" id="3.40.190.10">
    <property type="entry name" value="Periplasmic binding protein-like II"/>
    <property type="match status" value="2"/>
</dbReference>
<dbReference type="SUPFAM" id="SSF53850">
    <property type="entry name" value="Periplasmic binding protein-like II"/>
    <property type="match status" value="1"/>
</dbReference>
<dbReference type="Pfam" id="PF09084">
    <property type="entry name" value="NMT1"/>
    <property type="match status" value="1"/>
</dbReference>
<dbReference type="InterPro" id="IPR015168">
    <property type="entry name" value="SsuA/THI5"/>
</dbReference>
<proteinExistence type="inferred from homology"/>
<dbReference type="Proteomes" id="UP000520767">
    <property type="component" value="Unassembled WGS sequence"/>
</dbReference>
<evidence type="ECO:0000259" key="4">
    <source>
        <dbReference type="SMART" id="SM00062"/>
    </source>
</evidence>
<dbReference type="PANTHER" id="PTHR30024">
    <property type="entry name" value="ALIPHATIC SULFONATES-BINDING PROTEIN-RELATED"/>
    <property type="match status" value="1"/>
</dbReference>
<reference evidence="5 6" key="1">
    <citation type="submission" date="2020-08" db="EMBL/GenBank/DDBJ databases">
        <title>Genomic Encyclopedia of Type Strains, Phase III (KMG-III): the genomes of soil and plant-associated and newly described type strains.</title>
        <authorList>
            <person name="Whitman W."/>
        </authorList>
    </citation>
    <scope>NUCLEOTIDE SEQUENCE [LARGE SCALE GENOMIC DNA]</scope>
    <source>
        <strain evidence="5 6">CECT 8960</strain>
    </source>
</reference>
<keyword evidence="6" id="KW-1185">Reference proteome</keyword>
<gene>
    <name evidence="5" type="ORF">FHR82_001262</name>
</gene>